<dbReference type="Pfam" id="PF07654">
    <property type="entry name" value="C1-set"/>
    <property type="match status" value="1"/>
</dbReference>
<dbReference type="InterPro" id="IPR036179">
    <property type="entry name" value="Ig-like_dom_sf"/>
</dbReference>
<dbReference type="PANTHER" id="PTHR19256:SF65">
    <property type="entry name" value="T CELL RECEPTOR GAMMA CONSTANT 1-RELATED"/>
    <property type="match status" value="1"/>
</dbReference>
<sequence length="202" mass="23169">HPWEETLSWLQTPAISSPHTISLLLLPDGDTWTVLVQTPKLQTQMQGTSTKIVCQLRAEVIMHWYKHLPGQPPTRILTFVKKTFRLLLFKNCILWWHICLLYSTDLLVLYCVISFPPLTNPGKGHSPPANSEILKKEHENQITYVCLVEKFYPEVIRVTWTDENNEEVTDSHSSKSSALSCVSYFPVYRSLKTVSCPCSTHD</sequence>
<name>A0A8C6JCQ3_MELUD</name>
<evidence type="ECO:0000313" key="9">
    <source>
        <dbReference type="Proteomes" id="UP000694405"/>
    </source>
</evidence>
<accession>A0A8C6JCQ3</accession>
<reference evidence="8" key="1">
    <citation type="submission" date="2020-03" db="EMBL/GenBank/DDBJ databases">
        <title>Melopsittacus undulatus (budgerigar) genome, bMelUnd1, maternal haplotype with Z.</title>
        <authorList>
            <person name="Gedman G."/>
            <person name="Mountcastle J."/>
            <person name="Haase B."/>
            <person name="Formenti G."/>
            <person name="Wright T."/>
            <person name="Apodaca J."/>
            <person name="Pelan S."/>
            <person name="Chow W."/>
            <person name="Rhie A."/>
            <person name="Howe K."/>
            <person name="Fedrigo O."/>
            <person name="Jarvis E.D."/>
        </authorList>
    </citation>
    <scope>NUCLEOTIDE SEQUENCE [LARGE SCALE GENOMIC DNA]</scope>
</reference>
<keyword evidence="5" id="KW-0675">Receptor</keyword>
<reference evidence="8" key="2">
    <citation type="submission" date="2025-08" db="UniProtKB">
        <authorList>
            <consortium name="Ensembl"/>
        </authorList>
    </citation>
    <scope>IDENTIFICATION</scope>
</reference>
<keyword evidence="6" id="KW-0393">Immunoglobulin domain</keyword>
<comment type="subcellular location">
    <subcellularLocation>
        <location evidence="1">Membrane</location>
    </subcellularLocation>
</comment>
<evidence type="ECO:0000313" key="8">
    <source>
        <dbReference type="Ensembl" id="ENSMUNP00000011688.2"/>
    </source>
</evidence>
<dbReference type="AlphaFoldDB" id="A0A8C6JCQ3"/>
<evidence type="ECO:0000256" key="6">
    <source>
        <dbReference type="ARBA" id="ARBA00023319"/>
    </source>
</evidence>
<dbReference type="InterPro" id="IPR013783">
    <property type="entry name" value="Ig-like_fold"/>
</dbReference>
<feature type="domain" description="Immunoglobulin C1-set" evidence="7">
    <location>
        <begin position="138"/>
        <end position="194"/>
    </location>
</feature>
<evidence type="ECO:0000256" key="2">
    <source>
        <dbReference type="ARBA" id="ARBA00022692"/>
    </source>
</evidence>
<keyword evidence="3" id="KW-1133">Transmembrane helix</keyword>
<dbReference type="Proteomes" id="UP000694405">
    <property type="component" value="Chromosome 1"/>
</dbReference>
<keyword evidence="2" id="KW-0812">Transmembrane</keyword>
<reference evidence="8" key="3">
    <citation type="submission" date="2025-09" db="UniProtKB">
        <authorList>
            <consortium name="Ensembl"/>
        </authorList>
    </citation>
    <scope>IDENTIFICATION</scope>
</reference>
<dbReference type="InterPro" id="IPR051117">
    <property type="entry name" value="TRG_var/const_region"/>
</dbReference>
<protein>
    <recommendedName>
        <fullName evidence="7">Immunoglobulin C1-set domain-containing protein</fullName>
    </recommendedName>
</protein>
<evidence type="ECO:0000256" key="4">
    <source>
        <dbReference type="ARBA" id="ARBA00023136"/>
    </source>
</evidence>
<dbReference type="InterPro" id="IPR003597">
    <property type="entry name" value="Ig_C1-set"/>
</dbReference>
<dbReference type="PANTHER" id="PTHR19256">
    <property type="entry name" value="T-CELL RECEPTOR GAMMA CHAIN"/>
    <property type="match status" value="1"/>
</dbReference>
<evidence type="ECO:0000259" key="7">
    <source>
        <dbReference type="Pfam" id="PF07654"/>
    </source>
</evidence>
<keyword evidence="4" id="KW-0472">Membrane</keyword>
<accession>A0A8V5GM67</accession>
<dbReference type="Ensembl" id="ENSMUNT00000013507.2">
    <property type="protein sequence ID" value="ENSMUNP00000011688.2"/>
    <property type="gene ID" value="ENSMUNG00000009204.2"/>
</dbReference>
<dbReference type="Gene3D" id="2.60.40.10">
    <property type="entry name" value="Immunoglobulins"/>
    <property type="match status" value="1"/>
</dbReference>
<dbReference type="GO" id="GO:0016020">
    <property type="term" value="C:membrane"/>
    <property type="evidence" value="ECO:0007669"/>
    <property type="project" value="UniProtKB-SubCell"/>
</dbReference>
<evidence type="ECO:0000256" key="5">
    <source>
        <dbReference type="ARBA" id="ARBA00023170"/>
    </source>
</evidence>
<evidence type="ECO:0000256" key="1">
    <source>
        <dbReference type="ARBA" id="ARBA00004370"/>
    </source>
</evidence>
<dbReference type="SUPFAM" id="SSF48726">
    <property type="entry name" value="Immunoglobulin"/>
    <property type="match status" value="2"/>
</dbReference>
<keyword evidence="9" id="KW-1185">Reference proteome</keyword>
<organism evidence="8 9">
    <name type="scientific">Melopsittacus undulatus</name>
    <name type="common">Budgerigar</name>
    <name type="synonym">Psittacus undulatus</name>
    <dbReference type="NCBI Taxonomy" id="13146"/>
    <lineage>
        <taxon>Eukaryota</taxon>
        <taxon>Metazoa</taxon>
        <taxon>Chordata</taxon>
        <taxon>Craniata</taxon>
        <taxon>Vertebrata</taxon>
        <taxon>Euteleostomi</taxon>
        <taxon>Archelosauria</taxon>
        <taxon>Archosauria</taxon>
        <taxon>Dinosauria</taxon>
        <taxon>Saurischia</taxon>
        <taxon>Theropoda</taxon>
        <taxon>Coelurosauria</taxon>
        <taxon>Aves</taxon>
        <taxon>Neognathae</taxon>
        <taxon>Neoaves</taxon>
        <taxon>Telluraves</taxon>
        <taxon>Australaves</taxon>
        <taxon>Psittaciformes</taxon>
        <taxon>Psittaculidae</taxon>
        <taxon>Melopsittacus</taxon>
    </lineage>
</organism>
<evidence type="ECO:0000256" key="3">
    <source>
        <dbReference type="ARBA" id="ARBA00022989"/>
    </source>
</evidence>
<proteinExistence type="predicted"/>